<accession>A0A059F0Y6</accession>
<dbReference type="EMBL" id="KK365160">
    <property type="protein sequence ID" value="KCZ80835.1"/>
    <property type="molecule type" value="Genomic_DNA"/>
</dbReference>
<dbReference type="VEuPathDB" id="MicrosporidiaDB:H312_01718"/>
<sequence length="144" mass="16877">MKVLTKDNVEIELNEDIIKHSFLLSNKIFNNGPTNILVDSITLFMIIDVVKMIDICVEPDYLPSEVTYNQKLLDYLNKLSSQNISLLIEAADYLYMPLLLDYLSFTITNKLKHLQTKELINIFKNEESLFEKKYKEKIKLKKNN</sequence>
<evidence type="ECO:0008006" key="3">
    <source>
        <dbReference type="Google" id="ProtNLM"/>
    </source>
</evidence>
<proteinExistence type="predicted"/>
<dbReference type="Gene3D" id="3.30.710.10">
    <property type="entry name" value="Potassium Channel Kv1.1, Chain A"/>
    <property type="match status" value="1"/>
</dbReference>
<evidence type="ECO:0000313" key="2">
    <source>
        <dbReference type="Proteomes" id="UP000030655"/>
    </source>
</evidence>
<name>A0A059F0Y6_9MICR</name>
<evidence type="ECO:0000313" key="1">
    <source>
        <dbReference type="EMBL" id="KCZ80835.1"/>
    </source>
</evidence>
<dbReference type="InterPro" id="IPR036296">
    <property type="entry name" value="SKP1-like_dim_sf"/>
</dbReference>
<dbReference type="Proteomes" id="UP000030655">
    <property type="component" value="Unassembled WGS sequence"/>
</dbReference>
<gene>
    <name evidence="1" type="ORF">H312_01718</name>
</gene>
<protein>
    <recommendedName>
        <fullName evidence="3">SKP1 component POZ domain-containing protein</fullName>
    </recommendedName>
</protein>
<keyword evidence="2" id="KW-1185">Reference proteome</keyword>
<organism evidence="1 2">
    <name type="scientific">Anncaliia algerae PRA339</name>
    <dbReference type="NCBI Taxonomy" id="1288291"/>
    <lineage>
        <taxon>Eukaryota</taxon>
        <taxon>Fungi</taxon>
        <taxon>Fungi incertae sedis</taxon>
        <taxon>Microsporidia</taxon>
        <taxon>Tubulinosematoidea</taxon>
        <taxon>Tubulinosematidae</taxon>
        <taxon>Anncaliia</taxon>
    </lineage>
</organism>
<dbReference type="OrthoDB" id="10318889at2759"/>
<dbReference type="HOGENOM" id="CLU_1795981_0_0_1"/>
<dbReference type="AlphaFoldDB" id="A0A059F0Y6"/>
<dbReference type="SUPFAM" id="SSF81382">
    <property type="entry name" value="Skp1 dimerisation domain-like"/>
    <property type="match status" value="1"/>
</dbReference>
<reference evidence="2" key="1">
    <citation type="submission" date="2013-02" db="EMBL/GenBank/DDBJ databases">
        <authorList>
            <consortium name="The Broad Institute Genome Sequencing Platform"/>
            <person name="Cuomo C."/>
            <person name="Becnel J."/>
            <person name="Sanscrainte N."/>
            <person name="Walker B."/>
            <person name="Young S.K."/>
            <person name="Zeng Q."/>
            <person name="Gargeya S."/>
            <person name="Fitzgerald M."/>
            <person name="Haas B."/>
            <person name="Abouelleil A."/>
            <person name="Alvarado L."/>
            <person name="Arachchi H.M."/>
            <person name="Berlin A.M."/>
            <person name="Chapman S.B."/>
            <person name="Dewar J."/>
            <person name="Goldberg J."/>
            <person name="Griggs A."/>
            <person name="Gujja S."/>
            <person name="Hansen M."/>
            <person name="Howarth C."/>
            <person name="Imamovic A."/>
            <person name="Larimer J."/>
            <person name="McCowan C."/>
            <person name="Murphy C."/>
            <person name="Neiman D."/>
            <person name="Pearson M."/>
            <person name="Priest M."/>
            <person name="Roberts A."/>
            <person name="Saif S."/>
            <person name="Shea T."/>
            <person name="Sisk P."/>
            <person name="Sykes S."/>
            <person name="Wortman J."/>
            <person name="Nusbaum C."/>
            <person name="Birren B."/>
        </authorList>
    </citation>
    <scope>NUCLEOTIDE SEQUENCE [LARGE SCALE GENOMIC DNA]</scope>
    <source>
        <strain evidence="2">PRA339</strain>
    </source>
</reference>
<dbReference type="InterPro" id="IPR011333">
    <property type="entry name" value="SKP1/BTB/POZ_sf"/>
</dbReference>
<dbReference type="GO" id="GO:0006511">
    <property type="term" value="P:ubiquitin-dependent protein catabolic process"/>
    <property type="evidence" value="ECO:0007669"/>
    <property type="project" value="InterPro"/>
</dbReference>
<reference evidence="1 2" key="2">
    <citation type="submission" date="2014-03" db="EMBL/GenBank/DDBJ databases">
        <title>The Genome Sequence of Anncaliia algerae insect isolate PRA339.</title>
        <authorList>
            <consortium name="The Broad Institute Genome Sequencing Platform"/>
            <consortium name="The Broad Institute Genome Sequencing Center for Infectious Disease"/>
            <person name="Cuomo C."/>
            <person name="Becnel J."/>
            <person name="Sanscrainte N."/>
            <person name="Walker B."/>
            <person name="Young S.K."/>
            <person name="Zeng Q."/>
            <person name="Gargeya S."/>
            <person name="Fitzgerald M."/>
            <person name="Haas B."/>
            <person name="Abouelleil A."/>
            <person name="Alvarado L."/>
            <person name="Arachchi H.M."/>
            <person name="Berlin A.M."/>
            <person name="Chapman S.B."/>
            <person name="Dewar J."/>
            <person name="Goldberg J."/>
            <person name="Griggs A."/>
            <person name="Gujja S."/>
            <person name="Hansen M."/>
            <person name="Howarth C."/>
            <person name="Imamovic A."/>
            <person name="Larimer J."/>
            <person name="McCowan C."/>
            <person name="Murphy C."/>
            <person name="Neiman D."/>
            <person name="Pearson M."/>
            <person name="Priest M."/>
            <person name="Roberts A."/>
            <person name="Saif S."/>
            <person name="Shea T."/>
            <person name="Sisk P."/>
            <person name="Sykes S."/>
            <person name="Wortman J."/>
            <person name="Nusbaum C."/>
            <person name="Birren B."/>
        </authorList>
    </citation>
    <scope>NUCLEOTIDE SEQUENCE [LARGE SCALE GENOMIC DNA]</scope>
    <source>
        <strain evidence="1 2">PRA339</strain>
    </source>
</reference>